<keyword evidence="3" id="KW-1185">Reference proteome</keyword>
<dbReference type="InterPro" id="IPR036685">
    <property type="entry name" value="YehU-like_sf"/>
</dbReference>
<reference evidence="2 3" key="1">
    <citation type="submission" date="2024-09" db="EMBL/GenBank/DDBJ databases">
        <title>Aeromonas strains Genome sequencing and assembly.</title>
        <authorList>
            <person name="Hu X."/>
            <person name="Tang B."/>
        </authorList>
    </citation>
    <scope>NUCLEOTIDE SEQUENCE [LARGE SCALE GENOMIC DNA]</scope>
    <source>
        <strain evidence="2 3">NB23SCDHY001</strain>
    </source>
</reference>
<proteinExistence type="inferred from homology"/>
<dbReference type="EMBL" id="JBGXBU010000001">
    <property type="protein sequence ID" value="MFM4892523.1"/>
    <property type="molecule type" value="Genomic_DNA"/>
</dbReference>
<gene>
    <name evidence="2" type="ORF">ACEUDJ_06495</name>
</gene>
<comment type="similarity">
    <text evidence="1">Belongs to the UPF0270 family.</text>
</comment>
<evidence type="ECO:0000256" key="1">
    <source>
        <dbReference type="ARBA" id="ARBA00006450"/>
    </source>
</evidence>
<organism evidence="2 3">
    <name type="scientific">Aeromonas bivalvium</name>
    <dbReference type="NCBI Taxonomy" id="440079"/>
    <lineage>
        <taxon>Bacteria</taxon>
        <taxon>Pseudomonadati</taxon>
        <taxon>Pseudomonadota</taxon>
        <taxon>Gammaproteobacteria</taxon>
        <taxon>Aeromonadales</taxon>
        <taxon>Aeromonadaceae</taxon>
        <taxon>Aeromonas</taxon>
    </lineage>
</organism>
<evidence type="ECO:0000313" key="2">
    <source>
        <dbReference type="EMBL" id="MFM4892523.1"/>
    </source>
</evidence>
<name>A0ABW9GQQ5_9GAMM</name>
<accession>A0ABW9GQQ5</accession>
<dbReference type="Proteomes" id="UP001630969">
    <property type="component" value="Unassembled WGS sequence"/>
</dbReference>
<protein>
    <submittedName>
        <fullName evidence="2">YheU family protein</fullName>
    </submittedName>
</protein>
<dbReference type="GeneID" id="97219732"/>
<dbReference type="Pfam" id="PF06794">
    <property type="entry name" value="UPF0270"/>
    <property type="match status" value="1"/>
</dbReference>
<dbReference type="SUPFAM" id="SSF118001">
    <property type="entry name" value="YehU-like"/>
    <property type="match status" value="1"/>
</dbReference>
<dbReference type="Gene3D" id="1.10.10.610">
    <property type="entry name" value="YehU-like"/>
    <property type="match status" value="1"/>
</dbReference>
<comment type="caution">
    <text evidence="2">The sequence shown here is derived from an EMBL/GenBank/DDBJ whole genome shotgun (WGS) entry which is preliminary data.</text>
</comment>
<dbReference type="RefSeq" id="WP_111873405.1">
    <property type="nucleotide sequence ID" value="NZ_JBGXAX010000001.1"/>
</dbReference>
<dbReference type="PIRSF" id="PIRSF006169">
    <property type="entry name" value="UCP006169"/>
    <property type="match status" value="1"/>
</dbReference>
<dbReference type="InterPro" id="IPR010648">
    <property type="entry name" value="UPF0270"/>
</dbReference>
<evidence type="ECO:0000313" key="3">
    <source>
        <dbReference type="Proteomes" id="UP001630969"/>
    </source>
</evidence>
<dbReference type="NCBIfam" id="NF003438">
    <property type="entry name" value="PRK04966.1"/>
    <property type="match status" value="1"/>
</dbReference>
<sequence>MIIPWQSLEPDTLQRLVEQFVLMEGTDYGEQESTLADKVETVLTQLRQGVAVIVYSELHESVNIVPADRFDSSWTEHP</sequence>